<dbReference type="EMBL" id="CM000144">
    <property type="protein sequence ID" value="EEE66719.1"/>
    <property type="molecule type" value="Genomic_DNA"/>
</dbReference>
<reference evidence="2" key="1">
    <citation type="journal article" date="2005" name="PLoS Biol.">
        <title>The genomes of Oryza sativa: a history of duplications.</title>
        <authorList>
            <person name="Yu J."/>
            <person name="Wang J."/>
            <person name="Lin W."/>
            <person name="Li S."/>
            <person name="Li H."/>
            <person name="Zhou J."/>
            <person name="Ni P."/>
            <person name="Dong W."/>
            <person name="Hu S."/>
            <person name="Zeng C."/>
            <person name="Zhang J."/>
            <person name="Zhang Y."/>
            <person name="Li R."/>
            <person name="Xu Z."/>
            <person name="Li S."/>
            <person name="Li X."/>
            <person name="Zheng H."/>
            <person name="Cong L."/>
            <person name="Lin L."/>
            <person name="Yin J."/>
            <person name="Geng J."/>
            <person name="Li G."/>
            <person name="Shi J."/>
            <person name="Liu J."/>
            <person name="Lv H."/>
            <person name="Li J."/>
            <person name="Wang J."/>
            <person name="Deng Y."/>
            <person name="Ran L."/>
            <person name="Shi X."/>
            <person name="Wang X."/>
            <person name="Wu Q."/>
            <person name="Li C."/>
            <person name="Ren X."/>
            <person name="Wang J."/>
            <person name="Wang X."/>
            <person name="Li D."/>
            <person name="Liu D."/>
            <person name="Zhang X."/>
            <person name="Ji Z."/>
            <person name="Zhao W."/>
            <person name="Sun Y."/>
            <person name="Zhang Z."/>
            <person name="Bao J."/>
            <person name="Han Y."/>
            <person name="Dong L."/>
            <person name="Ji J."/>
            <person name="Chen P."/>
            <person name="Wu S."/>
            <person name="Liu J."/>
            <person name="Xiao Y."/>
            <person name="Bu D."/>
            <person name="Tan J."/>
            <person name="Yang L."/>
            <person name="Ye C."/>
            <person name="Zhang J."/>
            <person name="Xu J."/>
            <person name="Zhou Y."/>
            <person name="Yu Y."/>
            <person name="Zhang B."/>
            <person name="Zhuang S."/>
            <person name="Wei H."/>
            <person name="Liu B."/>
            <person name="Lei M."/>
            <person name="Yu H."/>
            <person name="Li Y."/>
            <person name="Xu H."/>
            <person name="Wei S."/>
            <person name="He X."/>
            <person name="Fang L."/>
            <person name="Zhang Z."/>
            <person name="Zhang Y."/>
            <person name="Huang X."/>
            <person name="Su Z."/>
            <person name="Tong W."/>
            <person name="Li J."/>
            <person name="Tong Z."/>
            <person name="Li S."/>
            <person name="Ye J."/>
            <person name="Wang L."/>
            <person name="Fang L."/>
            <person name="Lei T."/>
            <person name="Chen C."/>
            <person name="Chen H."/>
            <person name="Xu Z."/>
            <person name="Li H."/>
            <person name="Huang H."/>
            <person name="Zhang F."/>
            <person name="Xu H."/>
            <person name="Li N."/>
            <person name="Zhao C."/>
            <person name="Li S."/>
            <person name="Dong L."/>
            <person name="Huang Y."/>
            <person name="Li L."/>
            <person name="Xi Y."/>
            <person name="Qi Q."/>
            <person name="Li W."/>
            <person name="Zhang B."/>
            <person name="Hu W."/>
            <person name="Zhang Y."/>
            <person name="Tian X."/>
            <person name="Jiao Y."/>
            <person name="Liang X."/>
            <person name="Jin J."/>
            <person name="Gao L."/>
            <person name="Zheng W."/>
            <person name="Hao B."/>
            <person name="Liu S."/>
            <person name="Wang W."/>
            <person name="Yuan L."/>
            <person name="Cao M."/>
            <person name="McDermott J."/>
            <person name="Samudrala R."/>
            <person name="Wang J."/>
            <person name="Wong G.K."/>
            <person name="Yang H."/>
        </authorList>
    </citation>
    <scope>NUCLEOTIDE SEQUENCE [LARGE SCALE GENOMIC DNA]</scope>
</reference>
<sequence>MDDSSTMPLPLSIALLPVTSPSRLYKKGILDVEGARELPRLHAAWSSVGVGSKLYTIFSEGFVMAQVTLNYARILMKIVDQLGLEKPTMAHEKSADGIFHSFIEVDLVNWVSKGFRGPRQFIGTSPISSRRATRKATRNAVQRLEKCGLVKISDYSRRDLKLWKKRVIRVTTVCKEVVEGRDELERDFFFLQQNRAKLLVENCELQRKIVELQENVDCWKADKEEKDNLIIENYELKAELRALKRQLSEAKNKNE</sequence>
<name>B9FVY2_ORYSJ</name>
<feature type="coiled-coil region" evidence="1">
    <location>
        <begin position="209"/>
        <end position="253"/>
    </location>
</feature>
<evidence type="ECO:0000256" key="1">
    <source>
        <dbReference type="SAM" id="Coils"/>
    </source>
</evidence>
<keyword evidence="1" id="KW-0175">Coiled coil</keyword>
<organism evidence="2">
    <name type="scientific">Oryza sativa subsp. japonica</name>
    <name type="common">Rice</name>
    <dbReference type="NCBI Taxonomy" id="39947"/>
    <lineage>
        <taxon>Eukaryota</taxon>
        <taxon>Viridiplantae</taxon>
        <taxon>Streptophyta</taxon>
        <taxon>Embryophyta</taxon>
        <taxon>Tracheophyta</taxon>
        <taxon>Spermatophyta</taxon>
        <taxon>Magnoliopsida</taxon>
        <taxon>Liliopsida</taxon>
        <taxon>Poales</taxon>
        <taxon>Poaceae</taxon>
        <taxon>BOP clade</taxon>
        <taxon>Oryzoideae</taxon>
        <taxon>Oryzeae</taxon>
        <taxon>Oryzinae</taxon>
        <taxon>Oryza</taxon>
        <taxon>Oryza sativa</taxon>
    </lineage>
</organism>
<dbReference type="Proteomes" id="UP000007752">
    <property type="component" value="Chromosome 7"/>
</dbReference>
<gene>
    <name evidence="2" type="ORF">OsJ_23396</name>
</gene>
<accession>B9FVY2</accession>
<proteinExistence type="predicted"/>
<dbReference type="AlphaFoldDB" id="B9FVY2"/>
<reference evidence="2" key="2">
    <citation type="submission" date="2008-12" db="EMBL/GenBank/DDBJ databases">
        <title>Improved gene annotation of the rice (Oryza sativa) genomes.</title>
        <authorList>
            <person name="Wang J."/>
            <person name="Li R."/>
            <person name="Fan W."/>
            <person name="Huang Q."/>
            <person name="Zhang J."/>
            <person name="Zhou Y."/>
            <person name="Hu Y."/>
            <person name="Zi S."/>
            <person name="Li J."/>
            <person name="Ni P."/>
            <person name="Zheng H."/>
            <person name="Zhang Y."/>
            <person name="Zhao M."/>
            <person name="Hao Q."/>
            <person name="McDermott J."/>
            <person name="Samudrala R."/>
            <person name="Kristiansen K."/>
            <person name="Wong G.K.-S."/>
        </authorList>
    </citation>
    <scope>NUCLEOTIDE SEQUENCE</scope>
</reference>
<protein>
    <submittedName>
        <fullName evidence="2">Uncharacterized protein</fullName>
    </submittedName>
</protein>
<evidence type="ECO:0000313" key="2">
    <source>
        <dbReference type="EMBL" id="EEE66719.1"/>
    </source>
</evidence>